<dbReference type="Gene3D" id="1.20.1280.50">
    <property type="match status" value="1"/>
</dbReference>
<feature type="compositionally biased region" description="Basic residues" evidence="1">
    <location>
        <begin position="48"/>
        <end position="57"/>
    </location>
</feature>
<dbReference type="InterPro" id="IPR001810">
    <property type="entry name" value="F-box_dom"/>
</dbReference>
<evidence type="ECO:0000259" key="2">
    <source>
        <dbReference type="SMART" id="SM00256"/>
    </source>
</evidence>
<organism evidence="3">
    <name type="scientific">Brachypodium distachyon</name>
    <name type="common">Purple false brome</name>
    <name type="synonym">Trachynia distachya</name>
    <dbReference type="NCBI Taxonomy" id="15368"/>
    <lineage>
        <taxon>Eukaryota</taxon>
        <taxon>Viridiplantae</taxon>
        <taxon>Streptophyta</taxon>
        <taxon>Embryophyta</taxon>
        <taxon>Tracheophyta</taxon>
        <taxon>Spermatophyta</taxon>
        <taxon>Magnoliopsida</taxon>
        <taxon>Liliopsida</taxon>
        <taxon>Poales</taxon>
        <taxon>Poaceae</taxon>
        <taxon>BOP clade</taxon>
        <taxon>Pooideae</taxon>
        <taxon>Stipodae</taxon>
        <taxon>Brachypodieae</taxon>
        <taxon>Brachypodium</taxon>
    </lineage>
</organism>
<name>A0A2K2DD06_BRADI</name>
<dbReference type="PANTHER" id="PTHR33207">
    <property type="entry name" value="F-BOX DOMAIN CONTAINING PROTEIN-RELATED"/>
    <property type="match status" value="1"/>
</dbReference>
<dbReference type="Proteomes" id="UP000008810">
    <property type="component" value="Chromosome 2"/>
</dbReference>
<dbReference type="Gramene" id="PNT72166">
    <property type="protein sequence ID" value="PNT72166"/>
    <property type="gene ID" value="BRADI_2g40560v3"/>
</dbReference>
<reference evidence="4" key="3">
    <citation type="submission" date="2018-08" db="UniProtKB">
        <authorList>
            <consortium name="EnsemblPlants"/>
        </authorList>
    </citation>
    <scope>IDENTIFICATION</scope>
    <source>
        <strain evidence="4">cv. Bd21</strain>
    </source>
</reference>
<evidence type="ECO:0000313" key="5">
    <source>
        <dbReference type="Proteomes" id="UP000008810"/>
    </source>
</evidence>
<dbReference type="AlphaFoldDB" id="A0A2K2DD06"/>
<reference evidence="3" key="2">
    <citation type="submission" date="2017-06" db="EMBL/GenBank/DDBJ databases">
        <title>WGS assembly of Brachypodium distachyon.</title>
        <authorList>
            <consortium name="The International Brachypodium Initiative"/>
            <person name="Lucas S."/>
            <person name="Harmon-Smith M."/>
            <person name="Lail K."/>
            <person name="Tice H."/>
            <person name="Grimwood J."/>
            <person name="Bruce D."/>
            <person name="Barry K."/>
            <person name="Shu S."/>
            <person name="Lindquist E."/>
            <person name="Wang M."/>
            <person name="Pitluck S."/>
            <person name="Vogel J.P."/>
            <person name="Garvin D.F."/>
            <person name="Mockler T.C."/>
            <person name="Schmutz J."/>
            <person name="Rokhsar D."/>
            <person name="Bevan M.W."/>
        </authorList>
    </citation>
    <scope>NUCLEOTIDE SEQUENCE</scope>
    <source>
        <strain evidence="3">Bd21</strain>
    </source>
</reference>
<reference evidence="3 4" key="1">
    <citation type="journal article" date="2010" name="Nature">
        <title>Genome sequencing and analysis of the model grass Brachypodium distachyon.</title>
        <authorList>
            <consortium name="International Brachypodium Initiative"/>
        </authorList>
    </citation>
    <scope>NUCLEOTIDE SEQUENCE [LARGE SCALE GENOMIC DNA]</scope>
    <source>
        <strain evidence="3 4">Bd21</strain>
    </source>
</reference>
<gene>
    <name evidence="4" type="primary">LOC112271043</name>
    <name evidence="3" type="ORF">BRADI_2g40560v3</name>
</gene>
<dbReference type="SUPFAM" id="SSF81383">
    <property type="entry name" value="F-box domain"/>
    <property type="match status" value="1"/>
</dbReference>
<dbReference type="Pfam" id="PF12937">
    <property type="entry name" value="F-box-like"/>
    <property type="match status" value="1"/>
</dbReference>
<feature type="non-terminal residue" evidence="3">
    <location>
        <position position="1"/>
    </location>
</feature>
<feature type="region of interest" description="Disordered" evidence="1">
    <location>
        <begin position="1"/>
        <end position="24"/>
    </location>
</feature>
<sequence length="368" mass="39869">RRLTPAPSTFHGPVAGRSTPALPHSTARRLQHLHRINRIKGQPAMGSGRRRRPRKNAQSKSTTEDKVDAIPDELLCLVFLRLTSPVDLVRAAFTCRRWRRVIAADAFRVVGSQHGAPPPHAVGHYRVEEPGGGYFAAARPPGRSPVFVPSSSSPWKDVVAAAAGFFALDFLPRTRYGEFNWELADVRGGLVLVMEFSDKLGCAPLKGLAICDPLARRYKKIPSSAWFHGRCCFMGCFLLDGEDDAGAPISLSNFRVTCVLFCDGVAKAYAFSPAAGAGGRWTSPAAARGSSTARCGNDYWMATVPISFAGSTGGSAYWKIENGRVVALNKETAELSSSVLPNALRGKRPSLDYAFEFPWPPTIRPTGL</sequence>
<evidence type="ECO:0000313" key="4">
    <source>
        <dbReference type="EnsemblPlants" id="PNT72166"/>
    </source>
</evidence>
<accession>A0A2K2DD06</accession>
<feature type="domain" description="F-box" evidence="2">
    <location>
        <begin position="70"/>
        <end position="111"/>
    </location>
</feature>
<evidence type="ECO:0000313" key="3">
    <source>
        <dbReference type="EMBL" id="PNT72166.1"/>
    </source>
</evidence>
<dbReference type="ExpressionAtlas" id="A0A2K2DD06">
    <property type="expression patterns" value="baseline"/>
</dbReference>
<evidence type="ECO:0000256" key="1">
    <source>
        <dbReference type="SAM" id="MobiDB-lite"/>
    </source>
</evidence>
<dbReference type="EMBL" id="CM000881">
    <property type="protein sequence ID" value="PNT72166.1"/>
    <property type="molecule type" value="Genomic_DNA"/>
</dbReference>
<proteinExistence type="predicted"/>
<feature type="region of interest" description="Disordered" evidence="1">
    <location>
        <begin position="37"/>
        <end position="65"/>
    </location>
</feature>
<dbReference type="SMART" id="SM00256">
    <property type="entry name" value="FBOX"/>
    <property type="match status" value="1"/>
</dbReference>
<protein>
    <recommendedName>
        <fullName evidence="2">F-box domain-containing protein</fullName>
    </recommendedName>
</protein>
<dbReference type="InterPro" id="IPR036047">
    <property type="entry name" value="F-box-like_dom_sf"/>
</dbReference>
<keyword evidence="5" id="KW-1185">Reference proteome</keyword>
<dbReference type="EnsemblPlants" id="PNT72166">
    <property type="protein sequence ID" value="PNT72166"/>
    <property type="gene ID" value="BRADI_2g40560v3"/>
</dbReference>
<dbReference type="OrthoDB" id="615024at2759"/>
<dbReference type="CDD" id="cd09917">
    <property type="entry name" value="F-box_SF"/>
    <property type="match status" value="1"/>
</dbReference>